<dbReference type="InterPro" id="IPR002173">
    <property type="entry name" value="Carboh/pur_kinase_PfkB_CS"/>
</dbReference>
<comment type="similarity">
    <text evidence="1">Belongs to the carbohydrate kinase PfkB family.</text>
</comment>
<keyword evidence="4 7" id="KW-0418">Kinase</keyword>
<evidence type="ECO:0000313" key="7">
    <source>
        <dbReference type="EMBL" id="MFD1640461.1"/>
    </source>
</evidence>
<feature type="domain" description="Carbohydrate kinase PfkB" evidence="6">
    <location>
        <begin position="7"/>
        <end position="308"/>
    </location>
</feature>
<name>A0ABD6D2J6_9EURY</name>
<organism evidence="7 8">
    <name type="scientific">Halohasta litorea</name>
    <dbReference type="NCBI Taxonomy" id="869891"/>
    <lineage>
        <taxon>Archaea</taxon>
        <taxon>Methanobacteriati</taxon>
        <taxon>Methanobacteriota</taxon>
        <taxon>Stenosarchaea group</taxon>
        <taxon>Halobacteria</taxon>
        <taxon>Halobacteriales</taxon>
        <taxon>Haloferacaceae</taxon>
        <taxon>Halohasta</taxon>
    </lineage>
</organism>
<reference evidence="7 8" key="1">
    <citation type="journal article" date="2019" name="Int. J. Syst. Evol. Microbiol.">
        <title>The Global Catalogue of Microorganisms (GCM) 10K type strain sequencing project: providing services to taxonomists for standard genome sequencing and annotation.</title>
        <authorList>
            <consortium name="The Broad Institute Genomics Platform"/>
            <consortium name="The Broad Institute Genome Sequencing Center for Infectious Disease"/>
            <person name="Wu L."/>
            <person name="Ma J."/>
        </authorList>
    </citation>
    <scope>NUCLEOTIDE SEQUENCE [LARGE SCALE GENOMIC DNA]</scope>
    <source>
        <strain evidence="7 8">CGMCC 1.10593</strain>
    </source>
</reference>
<keyword evidence="3" id="KW-0547">Nucleotide-binding</keyword>
<dbReference type="InterPro" id="IPR011611">
    <property type="entry name" value="PfkB_dom"/>
</dbReference>
<dbReference type="GO" id="GO:0016301">
    <property type="term" value="F:kinase activity"/>
    <property type="evidence" value="ECO:0007669"/>
    <property type="project" value="UniProtKB-KW"/>
</dbReference>
<evidence type="ECO:0000259" key="6">
    <source>
        <dbReference type="Pfam" id="PF00294"/>
    </source>
</evidence>
<evidence type="ECO:0000256" key="4">
    <source>
        <dbReference type="ARBA" id="ARBA00022777"/>
    </source>
</evidence>
<keyword evidence="5" id="KW-0067">ATP-binding</keyword>
<protein>
    <submittedName>
        <fullName evidence="7">Carbohydrate kinase</fullName>
        <ecNumber evidence="7">2.7.1.-</ecNumber>
    </submittedName>
</protein>
<dbReference type="EC" id="2.7.1.-" evidence="7"/>
<sequence>MTESQPSVLVAGEMLVDFIPDSTGPLAGVETFDRRAGGAPANVAVGLARLEETPWLCTTLSTDPFGEFLANRLTSEGLPEEFVTRVDNSTALAFVSHGDDADREFSFYRERTADTVLQTDVVDTATLSAVDWLVVGGVTLSAEPSRSATFELVERAQTAGCRIVFDPNTRPELWAESDDMTLTLERMLRRTDVLKATHEDFEPTAIDAGGGGFAERLLQKGPEIVLLTEGTAGARAVAGSESAWGDGEWHHAGYEIDAVDTTGAGDAFLAGAIAALVEGREPSETLALANAVAALATTEGGAMTALPDRAAVDRLMEEQ</sequence>
<comment type="caution">
    <text evidence="7">The sequence shown here is derived from an EMBL/GenBank/DDBJ whole genome shotgun (WGS) entry which is preliminary data.</text>
</comment>
<dbReference type="AlphaFoldDB" id="A0ABD6D2J6"/>
<dbReference type="Gene3D" id="3.40.1190.20">
    <property type="match status" value="1"/>
</dbReference>
<dbReference type="PANTHER" id="PTHR43085:SF1">
    <property type="entry name" value="PSEUDOURIDINE KINASE-RELATED"/>
    <property type="match status" value="1"/>
</dbReference>
<dbReference type="SUPFAM" id="SSF53613">
    <property type="entry name" value="Ribokinase-like"/>
    <property type="match status" value="1"/>
</dbReference>
<dbReference type="Proteomes" id="UP001597052">
    <property type="component" value="Unassembled WGS sequence"/>
</dbReference>
<dbReference type="PROSITE" id="PS00584">
    <property type="entry name" value="PFKB_KINASES_2"/>
    <property type="match status" value="1"/>
</dbReference>
<dbReference type="Pfam" id="PF00294">
    <property type="entry name" value="PfkB"/>
    <property type="match status" value="1"/>
</dbReference>
<dbReference type="EMBL" id="JBHUDM010000001">
    <property type="protein sequence ID" value="MFD1640461.1"/>
    <property type="molecule type" value="Genomic_DNA"/>
</dbReference>
<dbReference type="GO" id="GO:0005524">
    <property type="term" value="F:ATP binding"/>
    <property type="evidence" value="ECO:0007669"/>
    <property type="project" value="UniProtKB-KW"/>
</dbReference>
<dbReference type="InterPro" id="IPR029056">
    <property type="entry name" value="Ribokinase-like"/>
</dbReference>
<keyword evidence="2 7" id="KW-0808">Transferase</keyword>
<evidence type="ECO:0000256" key="3">
    <source>
        <dbReference type="ARBA" id="ARBA00022741"/>
    </source>
</evidence>
<accession>A0ABD6D2J6</accession>
<dbReference type="PANTHER" id="PTHR43085">
    <property type="entry name" value="HEXOKINASE FAMILY MEMBER"/>
    <property type="match status" value="1"/>
</dbReference>
<proteinExistence type="inferred from homology"/>
<keyword evidence="8" id="KW-1185">Reference proteome</keyword>
<dbReference type="InterPro" id="IPR050306">
    <property type="entry name" value="PfkB_Carbo_kinase"/>
</dbReference>
<evidence type="ECO:0000256" key="1">
    <source>
        <dbReference type="ARBA" id="ARBA00010688"/>
    </source>
</evidence>
<gene>
    <name evidence="7" type="ORF">ACFSBW_01045</name>
</gene>
<evidence type="ECO:0000256" key="5">
    <source>
        <dbReference type="ARBA" id="ARBA00022840"/>
    </source>
</evidence>
<dbReference type="CDD" id="cd01167">
    <property type="entry name" value="bac_FRK"/>
    <property type="match status" value="1"/>
</dbReference>
<evidence type="ECO:0000256" key="2">
    <source>
        <dbReference type="ARBA" id="ARBA00022679"/>
    </source>
</evidence>
<dbReference type="RefSeq" id="WP_256397464.1">
    <property type="nucleotide sequence ID" value="NZ_JANHDJ010000007.1"/>
</dbReference>
<evidence type="ECO:0000313" key="8">
    <source>
        <dbReference type="Proteomes" id="UP001597052"/>
    </source>
</evidence>